<dbReference type="OrthoDB" id="5186924at2"/>
<dbReference type="InterPro" id="IPR009936">
    <property type="entry name" value="DUF1468"/>
</dbReference>
<dbReference type="AlphaFoldDB" id="A0A2H1L0D8"/>
<sequence>METANQVKYRLFILRNGDRICAVGLLIVFVIFGIASSDLDYGTLRKLGPGFWPMALAVTGGALSIVLFAVGREVPILAKTGTFRTFIVTLGSMSFIPIGYYYLGFVPSATVSLFVMIYLLGPYKWWVALLTSVIGSVCVYVLFAIGLALPIVAL</sequence>
<evidence type="ECO:0000313" key="3">
    <source>
        <dbReference type="EMBL" id="SMY05398.1"/>
    </source>
</evidence>
<name>A0A2H1L0D8_9MICO</name>
<keyword evidence="1" id="KW-0472">Membrane</keyword>
<evidence type="ECO:0000256" key="1">
    <source>
        <dbReference type="SAM" id="Phobius"/>
    </source>
</evidence>
<accession>A0A2H1L0D8</accession>
<organism evidence="3 4">
    <name type="scientific">Brevibacterium antiquum CNRZ 918</name>
    <dbReference type="NCBI Taxonomy" id="1255637"/>
    <lineage>
        <taxon>Bacteria</taxon>
        <taxon>Bacillati</taxon>
        <taxon>Actinomycetota</taxon>
        <taxon>Actinomycetes</taxon>
        <taxon>Micrococcales</taxon>
        <taxon>Brevibacteriaceae</taxon>
        <taxon>Brevibacterium</taxon>
    </lineage>
</organism>
<evidence type="ECO:0000313" key="4">
    <source>
        <dbReference type="Proteomes" id="UP000234433"/>
    </source>
</evidence>
<feature type="transmembrane region" description="Helical" evidence="1">
    <location>
        <begin position="51"/>
        <end position="71"/>
    </location>
</feature>
<feature type="domain" description="DUF1468" evidence="2">
    <location>
        <begin position="23"/>
        <end position="150"/>
    </location>
</feature>
<dbReference type="Proteomes" id="UP000234433">
    <property type="component" value="Unassembled WGS sequence"/>
</dbReference>
<feature type="transmembrane region" description="Helical" evidence="1">
    <location>
        <begin position="123"/>
        <end position="152"/>
    </location>
</feature>
<evidence type="ECO:0000259" key="2">
    <source>
        <dbReference type="Pfam" id="PF07331"/>
    </source>
</evidence>
<proteinExistence type="predicted"/>
<dbReference type="Pfam" id="PF07331">
    <property type="entry name" value="TctB"/>
    <property type="match status" value="1"/>
</dbReference>
<feature type="transmembrane region" description="Helical" evidence="1">
    <location>
        <begin position="83"/>
        <end position="103"/>
    </location>
</feature>
<gene>
    <name evidence="3" type="ORF">BANT918_03413</name>
</gene>
<feature type="transmembrane region" description="Helical" evidence="1">
    <location>
        <begin position="20"/>
        <end position="39"/>
    </location>
</feature>
<reference evidence="3 4" key="1">
    <citation type="submission" date="2017-03" db="EMBL/GenBank/DDBJ databases">
        <authorList>
            <person name="Afonso C.L."/>
            <person name="Miller P.J."/>
            <person name="Scott M.A."/>
            <person name="Spackman E."/>
            <person name="Goraichik I."/>
            <person name="Dimitrov K.M."/>
            <person name="Suarez D.L."/>
            <person name="Swayne D.E."/>
        </authorList>
    </citation>
    <scope>NUCLEOTIDE SEQUENCE [LARGE SCALE GENOMIC DNA]</scope>
    <source>
        <strain evidence="3 4">CNRZ 918</strain>
    </source>
</reference>
<protein>
    <submittedName>
        <fullName evidence="3">Tripartite tricarboxylate transporter TctB family protein</fullName>
    </submittedName>
</protein>
<dbReference type="EMBL" id="FXZD01000030">
    <property type="protein sequence ID" value="SMY05398.1"/>
    <property type="molecule type" value="Genomic_DNA"/>
</dbReference>
<dbReference type="RefSeq" id="WP_101621241.1">
    <property type="nucleotide sequence ID" value="NZ_FXZD01000030.1"/>
</dbReference>
<keyword evidence="1" id="KW-1133">Transmembrane helix</keyword>
<keyword evidence="1" id="KW-0812">Transmembrane</keyword>